<organism evidence="1 2">
    <name type="scientific">Oedothorax gibbosus</name>
    <dbReference type="NCBI Taxonomy" id="931172"/>
    <lineage>
        <taxon>Eukaryota</taxon>
        <taxon>Metazoa</taxon>
        <taxon>Ecdysozoa</taxon>
        <taxon>Arthropoda</taxon>
        <taxon>Chelicerata</taxon>
        <taxon>Arachnida</taxon>
        <taxon>Araneae</taxon>
        <taxon>Araneomorphae</taxon>
        <taxon>Entelegynae</taxon>
        <taxon>Araneoidea</taxon>
        <taxon>Linyphiidae</taxon>
        <taxon>Erigoninae</taxon>
        <taxon>Oedothorax</taxon>
    </lineage>
</organism>
<reference evidence="1 2" key="1">
    <citation type="journal article" date="2022" name="Nat. Ecol. Evol.">
        <title>A masculinizing supergene underlies an exaggerated male reproductive morph in a spider.</title>
        <authorList>
            <person name="Hendrickx F."/>
            <person name="De Corte Z."/>
            <person name="Sonet G."/>
            <person name="Van Belleghem S.M."/>
            <person name="Kostlbacher S."/>
            <person name="Vangestel C."/>
        </authorList>
    </citation>
    <scope>NUCLEOTIDE SEQUENCE [LARGE SCALE GENOMIC DNA]</scope>
    <source>
        <strain evidence="1">W744_W776</strain>
    </source>
</reference>
<gene>
    <name evidence="1" type="ORF">JTE90_017553</name>
</gene>
<keyword evidence="2" id="KW-1185">Reference proteome</keyword>
<dbReference type="AlphaFoldDB" id="A0AAV6UMU4"/>
<evidence type="ECO:0000313" key="1">
    <source>
        <dbReference type="EMBL" id="KAG8185547.1"/>
    </source>
</evidence>
<comment type="caution">
    <text evidence="1">The sequence shown here is derived from an EMBL/GenBank/DDBJ whole genome shotgun (WGS) entry which is preliminary data.</text>
</comment>
<protein>
    <submittedName>
        <fullName evidence="1">Uncharacterized protein</fullName>
    </submittedName>
</protein>
<proteinExistence type="predicted"/>
<name>A0AAV6UMU4_9ARAC</name>
<dbReference type="Proteomes" id="UP000827092">
    <property type="component" value="Unassembled WGS sequence"/>
</dbReference>
<evidence type="ECO:0000313" key="2">
    <source>
        <dbReference type="Proteomes" id="UP000827092"/>
    </source>
</evidence>
<accession>A0AAV6UMU4</accession>
<sequence length="90" mass="10078">MYNKRDDNLISIEAKMRVISYQAETMYFPSLSAQKVNVSRDQLLESASKLPCECAEGGRNLLGALQKAYVLGKVHMAALTAVDKVRRRCL</sequence>
<dbReference type="EMBL" id="JAFNEN010000332">
    <property type="protein sequence ID" value="KAG8185547.1"/>
    <property type="molecule type" value="Genomic_DNA"/>
</dbReference>